<dbReference type="NCBIfam" id="TIGR01725">
    <property type="entry name" value="phge_HK97_gp10"/>
    <property type="match status" value="1"/>
</dbReference>
<proteinExistence type="predicted"/>
<evidence type="ECO:0000313" key="2">
    <source>
        <dbReference type="Proteomes" id="UP001264335"/>
    </source>
</evidence>
<dbReference type="InterPro" id="IPR010064">
    <property type="entry name" value="HK97-gp10_tail"/>
</dbReference>
<dbReference type="Proteomes" id="UP001264335">
    <property type="component" value="Unassembled WGS sequence"/>
</dbReference>
<accession>A0ABD5F5U2</accession>
<dbReference type="EMBL" id="JARPWY010000007">
    <property type="protein sequence ID" value="MDT2513463.1"/>
    <property type="molecule type" value="Genomic_DNA"/>
</dbReference>
<comment type="caution">
    <text evidence="1">The sequence shown here is derived from an EMBL/GenBank/DDBJ whole genome shotgun (WGS) entry which is preliminary data.</text>
</comment>
<reference evidence="1 2" key="1">
    <citation type="submission" date="2023-03" db="EMBL/GenBank/DDBJ databases">
        <authorList>
            <person name="Shen W."/>
            <person name="Cai J."/>
        </authorList>
    </citation>
    <scope>NUCLEOTIDE SEQUENCE [LARGE SCALE GENOMIC DNA]</scope>
    <source>
        <strain evidence="1 2">Y2</strain>
    </source>
</reference>
<dbReference type="AlphaFoldDB" id="A0ABD5F5U2"/>
<dbReference type="RefSeq" id="WP_144319139.1">
    <property type="nucleotide sequence ID" value="NZ_CAAKOC010000014.1"/>
</dbReference>
<organism evidence="1 2">
    <name type="scientific">Enterococcus avium</name>
    <name type="common">Streptococcus avium</name>
    <dbReference type="NCBI Taxonomy" id="33945"/>
    <lineage>
        <taxon>Bacteria</taxon>
        <taxon>Bacillati</taxon>
        <taxon>Bacillota</taxon>
        <taxon>Bacilli</taxon>
        <taxon>Lactobacillales</taxon>
        <taxon>Enterococcaceae</taxon>
        <taxon>Enterococcus</taxon>
    </lineage>
</organism>
<evidence type="ECO:0000313" key="1">
    <source>
        <dbReference type="EMBL" id="MDT2513463.1"/>
    </source>
</evidence>
<protein>
    <submittedName>
        <fullName evidence="1">HK97 gp10 family phage protein</fullName>
    </submittedName>
</protein>
<dbReference type="Pfam" id="PF04883">
    <property type="entry name" value="HK97-gp10_like"/>
    <property type="match status" value="1"/>
</dbReference>
<name>A0ABD5F5U2_ENTAV</name>
<gene>
    <name evidence="1" type="ORF">P7D79_04355</name>
</gene>
<sequence>MKPKLEFKGTDSLIAHIERAISLEAAKKVVKSNTAELANQMQKQAPVDTGFMRRSVTMAIMSGGLVGMVTPTAEYAPYVNYGTRFQAAQPFISNAFNYQKVKFIAEMQRLVK</sequence>